<evidence type="ECO:0000256" key="4">
    <source>
        <dbReference type="ARBA" id="ARBA00022989"/>
    </source>
</evidence>
<dbReference type="PANTHER" id="PTHR43370">
    <property type="entry name" value="SUGAR ABC TRANSPORTER INTEGRAL MEMBRANE PROTEIN-RELATED"/>
    <property type="match status" value="1"/>
</dbReference>
<dbReference type="InterPro" id="IPR001851">
    <property type="entry name" value="ABC_transp_permease"/>
</dbReference>
<keyword evidence="4 6" id="KW-1133">Transmembrane helix</keyword>
<keyword evidence="3 6" id="KW-0812">Transmembrane</keyword>
<keyword evidence="2" id="KW-1003">Cell membrane</keyword>
<evidence type="ECO:0000256" key="2">
    <source>
        <dbReference type="ARBA" id="ARBA00022475"/>
    </source>
</evidence>
<dbReference type="Pfam" id="PF02653">
    <property type="entry name" value="BPD_transp_2"/>
    <property type="match status" value="1"/>
</dbReference>
<name>Q8EVH6_MALP2</name>
<dbReference type="HOGENOM" id="CLU_023404_0_1_14"/>
<dbReference type="CDD" id="cd06580">
    <property type="entry name" value="TM_PBP1_transp_TpRbsC_like"/>
    <property type="match status" value="1"/>
</dbReference>
<feature type="transmembrane region" description="Helical" evidence="6">
    <location>
        <begin position="96"/>
        <end position="117"/>
    </location>
</feature>
<reference evidence="7 8" key="1">
    <citation type="journal article" date="2002" name="Nucleic Acids Res.">
        <title>The complete genomic sequence of Mycoplasma penetrans, an intracellular bacterial pathogen in humans.</title>
        <authorList>
            <person name="Sasaki Y."/>
            <person name="Ishikawa J."/>
            <person name="Yamashita A."/>
            <person name="Oshima K."/>
            <person name="Kenri T."/>
            <person name="Furuya K."/>
            <person name="Yoshino C."/>
            <person name="Horino A."/>
            <person name="Shiba T."/>
            <person name="Sasaki T."/>
            <person name="Hattori M."/>
        </authorList>
    </citation>
    <scope>NUCLEOTIDE SEQUENCE [LARGE SCALE GENOMIC DNA]</scope>
    <source>
        <strain evidence="7 8">HF-2</strain>
    </source>
</reference>
<keyword evidence="5 6" id="KW-0472">Membrane</keyword>
<proteinExistence type="predicted"/>
<feature type="transmembrane region" description="Helical" evidence="6">
    <location>
        <begin position="129"/>
        <end position="151"/>
    </location>
</feature>
<evidence type="ECO:0000256" key="1">
    <source>
        <dbReference type="ARBA" id="ARBA00004651"/>
    </source>
</evidence>
<feature type="transmembrane region" description="Helical" evidence="6">
    <location>
        <begin position="158"/>
        <end position="177"/>
    </location>
</feature>
<dbReference type="eggNOG" id="COG4603">
    <property type="taxonomic scope" value="Bacteria"/>
</dbReference>
<feature type="transmembrane region" description="Helical" evidence="6">
    <location>
        <begin position="307"/>
        <end position="332"/>
    </location>
</feature>
<dbReference type="GO" id="GO:0022857">
    <property type="term" value="F:transmembrane transporter activity"/>
    <property type="evidence" value="ECO:0007669"/>
    <property type="project" value="InterPro"/>
</dbReference>
<dbReference type="InParanoid" id="Q8EVH6"/>
<comment type="subcellular location">
    <subcellularLocation>
        <location evidence="1">Cell membrane</location>
        <topology evidence="1">Multi-pass membrane protein</topology>
    </subcellularLocation>
</comment>
<accession>Q8EVH6</accession>
<feature type="transmembrane region" description="Helical" evidence="6">
    <location>
        <begin position="28"/>
        <end position="50"/>
    </location>
</feature>
<protein>
    <submittedName>
        <fullName evidence="7">Sugar ABC transporter permease</fullName>
    </submittedName>
</protein>
<dbReference type="RefSeq" id="WP_011077410.1">
    <property type="nucleotide sequence ID" value="NC_004432.1"/>
</dbReference>
<feature type="transmembrane region" description="Helical" evidence="6">
    <location>
        <begin position="344"/>
        <end position="364"/>
    </location>
</feature>
<sequence length="544" mass="61667">MKNFYNKNLTTFDKLFYQTKQKSLRRNFLSVTLCIVFALFVSFVIISALGTKPEAFFQIFVKAFAWEYDAQHFAVQLCTYIVAALAFSFSMRVGIFNIGISGQMMAGGSTAFLLISLFPQDFAPAGGQIITLLFSILGATAVAVTIGLLKIYFKVNEVVSAILLNWIILYIVGALIYKYDLDQTGLNNGLFRSNAMNPAFTFWQEGDFWGWAWSIGITVVCVVAIWVILKFTVFGHKLKTTGQSPFAAQNFGYNKNALQLWSFAISGILSGILAVIVYTGTYTRSLDLQSAGGLALNKTPTQGFDGIAIGLIALNNPLAIVVVSFIFTFPNVGAAPAGLPSSTIQLIVGIMMYIVAIYSLLNYFKPWREFIKNRYGKQNQENYMNLENSVFEVSEAYSFEYKRLKNEFINLKIENSIKKKNLDKFTTAFLSFFVKVYYSVVLPLSNKEFKARVLENKKAYAEKREKINNDFKFSCVISTLDYWKHFVFKKNNSIDSKWLKDKEKIKKWINECPTTMQEDFTILNLEEQYSIIEKRVAEFKGGNQ</sequence>
<evidence type="ECO:0000256" key="6">
    <source>
        <dbReference type="SAM" id="Phobius"/>
    </source>
</evidence>
<feature type="transmembrane region" description="Helical" evidence="6">
    <location>
        <begin position="208"/>
        <end position="229"/>
    </location>
</feature>
<gene>
    <name evidence="7" type="ordered locus">MYPE5880</name>
</gene>
<dbReference type="FunCoup" id="Q8EVH6">
    <property type="interactions" value="66"/>
</dbReference>
<keyword evidence="8" id="KW-1185">Reference proteome</keyword>
<evidence type="ECO:0000313" key="7">
    <source>
        <dbReference type="EMBL" id="BAC44378.1"/>
    </source>
</evidence>
<organism evidence="7 8">
    <name type="scientific">Malacoplasma penetrans (strain HF-2)</name>
    <name type="common">Mycoplasma penetrans</name>
    <dbReference type="NCBI Taxonomy" id="272633"/>
    <lineage>
        <taxon>Bacteria</taxon>
        <taxon>Bacillati</taxon>
        <taxon>Mycoplasmatota</taxon>
        <taxon>Mycoplasmoidales</taxon>
        <taxon>Mycoplasmoidaceae</taxon>
        <taxon>Malacoplasma</taxon>
    </lineage>
</organism>
<dbReference type="PANTHER" id="PTHR43370:SF1">
    <property type="entry name" value="GUANOSINE ABC TRANSPORTER PERMEASE PROTEIN NUPQ"/>
    <property type="match status" value="1"/>
</dbReference>
<evidence type="ECO:0000256" key="3">
    <source>
        <dbReference type="ARBA" id="ARBA00022692"/>
    </source>
</evidence>
<evidence type="ECO:0000313" key="8">
    <source>
        <dbReference type="Proteomes" id="UP000002522"/>
    </source>
</evidence>
<feature type="transmembrane region" description="Helical" evidence="6">
    <location>
        <begin position="260"/>
        <end position="280"/>
    </location>
</feature>
<dbReference type="Proteomes" id="UP000002522">
    <property type="component" value="Chromosome"/>
</dbReference>
<evidence type="ECO:0000256" key="5">
    <source>
        <dbReference type="ARBA" id="ARBA00023136"/>
    </source>
</evidence>
<dbReference type="STRING" id="272633.gene:10731705"/>
<dbReference type="EMBL" id="BA000026">
    <property type="protein sequence ID" value="BAC44378.1"/>
    <property type="molecule type" value="Genomic_DNA"/>
</dbReference>
<dbReference type="AlphaFoldDB" id="Q8EVH6"/>
<dbReference type="GO" id="GO:0005886">
    <property type="term" value="C:plasma membrane"/>
    <property type="evidence" value="ECO:0007669"/>
    <property type="project" value="UniProtKB-SubCell"/>
</dbReference>
<dbReference type="KEGG" id="mpe:MYPE5880"/>
<feature type="transmembrane region" description="Helical" evidence="6">
    <location>
        <begin position="70"/>
        <end position="89"/>
    </location>
</feature>